<keyword evidence="1" id="KW-0472">Membrane</keyword>
<protein>
    <submittedName>
        <fullName evidence="2">Uncharacterized protein</fullName>
    </submittedName>
</protein>
<keyword evidence="3" id="KW-1185">Reference proteome</keyword>
<proteinExistence type="predicted"/>
<dbReference type="OrthoDB" id="574724at2"/>
<dbReference type="RefSeq" id="WP_015210766.1">
    <property type="nucleotide sequence ID" value="NC_019757.1"/>
</dbReference>
<name>K9X618_9NOST</name>
<organism evidence="2 3">
    <name type="scientific">Cylindrospermum stagnale PCC 7417</name>
    <dbReference type="NCBI Taxonomy" id="56107"/>
    <lineage>
        <taxon>Bacteria</taxon>
        <taxon>Bacillati</taxon>
        <taxon>Cyanobacteriota</taxon>
        <taxon>Cyanophyceae</taxon>
        <taxon>Nostocales</taxon>
        <taxon>Nostocaceae</taxon>
        <taxon>Cylindrospermum</taxon>
    </lineage>
</organism>
<reference evidence="2 3" key="1">
    <citation type="submission" date="2012-06" db="EMBL/GenBank/DDBJ databases">
        <title>Finished chromosome of genome of Cylindrospermum stagnale PCC 7417.</title>
        <authorList>
            <consortium name="US DOE Joint Genome Institute"/>
            <person name="Gugger M."/>
            <person name="Coursin T."/>
            <person name="Rippka R."/>
            <person name="Tandeau De Marsac N."/>
            <person name="Huntemann M."/>
            <person name="Wei C.-L."/>
            <person name="Han J."/>
            <person name="Detter J.C."/>
            <person name="Han C."/>
            <person name="Tapia R."/>
            <person name="Chen A."/>
            <person name="Kyrpides N."/>
            <person name="Mavromatis K."/>
            <person name="Markowitz V."/>
            <person name="Szeto E."/>
            <person name="Ivanova N."/>
            <person name="Pagani I."/>
            <person name="Pati A."/>
            <person name="Goodwin L."/>
            <person name="Nordberg H.P."/>
            <person name="Cantor M.N."/>
            <person name="Hua S.X."/>
            <person name="Woyke T."/>
            <person name="Kerfeld C.A."/>
        </authorList>
    </citation>
    <scope>NUCLEOTIDE SEQUENCE [LARGE SCALE GENOMIC DNA]</scope>
    <source>
        <strain evidence="2 3">PCC 7417</strain>
    </source>
</reference>
<dbReference type="HOGENOM" id="CLU_1924114_0_0_3"/>
<dbReference type="Proteomes" id="UP000010475">
    <property type="component" value="Chromosome"/>
</dbReference>
<sequence length="131" mass="14263">MLIQQQKVTKAKKTSLYFSLLGLSMSVFAAFPVSFFTSTTAAQAQNSENPTIATVASMTDIGGGRCSVTLVDEYQNQYTVDANSNVCAQVETFLNHKVSLMYEEEDAPDCLDAGPCENKITVITDMQLSDQ</sequence>
<evidence type="ECO:0000256" key="1">
    <source>
        <dbReference type="SAM" id="Phobius"/>
    </source>
</evidence>
<dbReference type="KEGG" id="csg:Cylst_5520"/>
<feature type="transmembrane region" description="Helical" evidence="1">
    <location>
        <begin position="16"/>
        <end position="36"/>
    </location>
</feature>
<evidence type="ECO:0000313" key="2">
    <source>
        <dbReference type="EMBL" id="AFZ27531.1"/>
    </source>
</evidence>
<keyword evidence="1" id="KW-1133">Transmembrane helix</keyword>
<dbReference type="EMBL" id="CP003642">
    <property type="protein sequence ID" value="AFZ27531.1"/>
    <property type="molecule type" value="Genomic_DNA"/>
</dbReference>
<accession>K9X618</accession>
<gene>
    <name evidence="2" type="ORF">Cylst_5520</name>
</gene>
<dbReference type="AlphaFoldDB" id="K9X618"/>
<evidence type="ECO:0000313" key="3">
    <source>
        <dbReference type="Proteomes" id="UP000010475"/>
    </source>
</evidence>
<keyword evidence="1" id="KW-0812">Transmembrane</keyword>